<dbReference type="Proteomes" id="UP000189670">
    <property type="component" value="Unassembled WGS sequence"/>
</dbReference>
<dbReference type="SUPFAM" id="SSF48452">
    <property type="entry name" value="TPR-like"/>
    <property type="match status" value="1"/>
</dbReference>
<evidence type="ECO:0000313" key="1">
    <source>
        <dbReference type="EMBL" id="ETR65879.1"/>
    </source>
</evidence>
<reference evidence="2" key="1">
    <citation type="submission" date="2012-11" db="EMBL/GenBank/DDBJ databases">
        <authorList>
            <person name="Lucero-Rivera Y.E."/>
            <person name="Tovar-Ramirez D."/>
        </authorList>
    </citation>
    <scope>NUCLEOTIDE SEQUENCE [LARGE SCALE GENOMIC DNA]</scope>
    <source>
        <strain evidence="2">Araruama</strain>
    </source>
</reference>
<gene>
    <name evidence="1" type="ORF">OMM_05885</name>
</gene>
<evidence type="ECO:0000313" key="2">
    <source>
        <dbReference type="Proteomes" id="UP000189670"/>
    </source>
</evidence>
<dbReference type="AlphaFoldDB" id="A0A1V1NTI0"/>
<comment type="caution">
    <text evidence="1">The sequence shown here is derived from an EMBL/GenBank/DDBJ whole genome shotgun (WGS) entry which is preliminary data.</text>
</comment>
<proteinExistence type="predicted"/>
<sequence>MIRRLIEIIFSITNPLAKKQAEAIKLQDTYGSWPVYFYHQLSENQINRVKNNKFIKKAENLYREVLEEGEDSLSPGAIITTKHQLALLLHRQGRIDEATDLYNEVIKTCRLYTMPTETCDWALCFALFRLAELTFESDRNKAIKMFAESSEISNRRKYVEGISLNKEAKNYFQFN</sequence>
<dbReference type="InterPro" id="IPR011990">
    <property type="entry name" value="TPR-like_helical_dom_sf"/>
</dbReference>
<dbReference type="Gene3D" id="1.25.40.10">
    <property type="entry name" value="Tetratricopeptide repeat domain"/>
    <property type="match status" value="1"/>
</dbReference>
<accession>A0A1V1NTI0</accession>
<organism evidence="1 2">
    <name type="scientific">Candidatus Magnetoglobus multicellularis str. Araruama</name>
    <dbReference type="NCBI Taxonomy" id="890399"/>
    <lineage>
        <taxon>Bacteria</taxon>
        <taxon>Pseudomonadati</taxon>
        <taxon>Thermodesulfobacteriota</taxon>
        <taxon>Desulfobacteria</taxon>
        <taxon>Desulfobacterales</taxon>
        <taxon>Desulfobacteraceae</taxon>
        <taxon>Candidatus Magnetoglobus</taxon>
    </lineage>
</organism>
<dbReference type="EMBL" id="ATBP01002417">
    <property type="protein sequence ID" value="ETR65879.1"/>
    <property type="molecule type" value="Genomic_DNA"/>
</dbReference>
<protein>
    <recommendedName>
        <fullName evidence="3">MalT-like TPR region domain-containing protein</fullName>
    </recommendedName>
</protein>
<name>A0A1V1NTI0_9BACT</name>
<evidence type="ECO:0008006" key="3">
    <source>
        <dbReference type="Google" id="ProtNLM"/>
    </source>
</evidence>